<keyword evidence="2" id="KW-0378">Hydrolase</keyword>
<accession>A0ABR9MY62</accession>
<proteinExistence type="predicted"/>
<reference evidence="2 3" key="1">
    <citation type="submission" date="2020-10" db="EMBL/GenBank/DDBJ databases">
        <title>Myceligenerans pegani sp. nov., an endophytic actinomycete isolated from Peganum harmala L. in Xinjiang, China.</title>
        <authorList>
            <person name="Xin L."/>
        </authorList>
    </citation>
    <scope>NUCLEOTIDE SEQUENCE [LARGE SCALE GENOMIC DNA]</scope>
    <source>
        <strain evidence="2 3">TRM65318</strain>
    </source>
</reference>
<comment type="caution">
    <text evidence="2">The sequence shown here is derived from an EMBL/GenBank/DDBJ whole genome shotgun (WGS) entry which is preliminary data.</text>
</comment>
<dbReference type="NCBIfam" id="TIGR01484">
    <property type="entry name" value="HAD-SF-IIB"/>
    <property type="match status" value="1"/>
</dbReference>
<evidence type="ECO:0000256" key="1">
    <source>
        <dbReference type="SAM" id="MobiDB-lite"/>
    </source>
</evidence>
<protein>
    <submittedName>
        <fullName evidence="2">HAD-IIB family hydrolase</fullName>
    </submittedName>
</protein>
<dbReference type="SUPFAM" id="SSF56784">
    <property type="entry name" value="HAD-like"/>
    <property type="match status" value="1"/>
</dbReference>
<feature type="compositionally biased region" description="Low complexity" evidence="1">
    <location>
        <begin position="1"/>
        <end position="23"/>
    </location>
</feature>
<evidence type="ECO:0000313" key="3">
    <source>
        <dbReference type="Proteomes" id="UP000625527"/>
    </source>
</evidence>
<dbReference type="Pfam" id="PF08282">
    <property type="entry name" value="Hydrolase_3"/>
    <property type="match status" value="1"/>
</dbReference>
<dbReference type="PROSITE" id="PS01229">
    <property type="entry name" value="COF_2"/>
    <property type="match status" value="1"/>
</dbReference>
<dbReference type="InterPro" id="IPR006379">
    <property type="entry name" value="HAD-SF_hydro_IIB"/>
</dbReference>
<sequence length="305" mass="31446">MNDTTTSSTATTAASDNASSVSAKPAEEPMQISLDVDGTIVADGTIDVPPVTADAVQDVLAVGHHIVLASGRSLVGLLPVAARLGLVTGWLVASNGAVTARLTPRAPGGYEITNKATLQVAPVVDLVRQFTAETAIAVEEIGVGYHVTRQFEPGLLNGRQTVVAHDLLPEATPRLVLHAPGITDTLLPHLRALDVTATPAGESWIDISPSLFSKGTALYRVRRRLGVHPDRTVAIGDSINDIPAFKWAAIGVAMGDAPAVVRAAADITTGTLQQHGAASVLEAIAAGKPVTELGGRAVTELADRA</sequence>
<dbReference type="InterPro" id="IPR036412">
    <property type="entry name" value="HAD-like_sf"/>
</dbReference>
<dbReference type="PANTHER" id="PTHR10000">
    <property type="entry name" value="PHOSPHOSERINE PHOSPHATASE"/>
    <property type="match status" value="1"/>
</dbReference>
<name>A0ABR9MY62_9MICO</name>
<organism evidence="2 3">
    <name type="scientific">Myceligenerans pegani</name>
    <dbReference type="NCBI Taxonomy" id="2776917"/>
    <lineage>
        <taxon>Bacteria</taxon>
        <taxon>Bacillati</taxon>
        <taxon>Actinomycetota</taxon>
        <taxon>Actinomycetes</taxon>
        <taxon>Micrococcales</taxon>
        <taxon>Promicromonosporaceae</taxon>
        <taxon>Myceligenerans</taxon>
    </lineage>
</organism>
<dbReference type="InterPro" id="IPR023214">
    <property type="entry name" value="HAD_sf"/>
</dbReference>
<dbReference type="Proteomes" id="UP000625527">
    <property type="component" value="Unassembled WGS sequence"/>
</dbReference>
<dbReference type="PANTHER" id="PTHR10000:SF8">
    <property type="entry name" value="HAD SUPERFAMILY HYDROLASE-LIKE, TYPE 3"/>
    <property type="match status" value="1"/>
</dbReference>
<dbReference type="GO" id="GO:0016787">
    <property type="term" value="F:hydrolase activity"/>
    <property type="evidence" value="ECO:0007669"/>
    <property type="project" value="UniProtKB-KW"/>
</dbReference>
<dbReference type="Gene3D" id="3.30.1240.10">
    <property type="match status" value="1"/>
</dbReference>
<dbReference type="RefSeq" id="WP_192862568.1">
    <property type="nucleotide sequence ID" value="NZ_JADAQT010000076.1"/>
</dbReference>
<evidence type="ECO:0000313" key="2">
    <source>
        <dbReference type="EMBL" id="MBE1875996.1"/>
    </source>
</evidence>
<dbReference type="Gene3D" id="3.40.50.1000">
    <property type="entry name" value="HAD superfamily/HAD-like"/>
    <property type="match status" value="1"/>
</dbReference>
<gene>
    <name evidence="2" type="ORF">IHE71_09780</name>
</gene>
<keyword evidence="3" id="KW-1185">Reference proteome</keyword>
<feature type="region of interest" description="Disordered" evidence="1">
    <location>
        <begin position="1"/>
        <end position="28"/>
    </location>
</feature>
<dbReference type="EMBL" id="JADAQT010000076">
    <property type="protein sequence ID" value="MBE1875996.1"/>
    <property type="molecule type" value="Genomic_DNA"/>
</dbReference>